<reference evidence="4 5" key="1">
    <citation type="submission" date="2021-03" db="EMBL/GenBank/DDBJ databases">
        <title>Genomic Encyclopedia of Type Strains, Phase IV (KMG-IV): sequencing the most valuable type-strain genomes for metagenomic binning, comparative biology and taxonomic classification.</title>
        <authorList>
            <person name="Goeker M."/>
        </authorList>
    </citation>
    <scope>NUCLEOTIDE SEQUENCE [LARGE SCALE GENOMIC DNA]</scope>
    <source>
        <strain evidence="4 5">DSM 27138</strain>
    </source>
</reference>
<evidence type="ECO:0000259" key="3">
    <source>
        <dbReference type="Pfam" id="PF13490"/>
    </source>
</evidence>
<keyword evidence="5" id="KW-1185">Reference proteome</keyword>
<dbReference type="InterPro" id="IPR041916">
    <property type="entry name" value="Anti_sigma_zinc_sf"/>
</dbReference>
<evidence type="ECO:0000313" key="5">
    <source>
        <dbReference type="Proteomes" id="UP001519289"/>
    </source>
</evidence>
<dbReference type="Gene3D" id="1.10.10.1320">
    <property type="entry name" value="Anti-sigma factor, zinc-finger domain"/>
    <property type="match status" value="1"/>
</dbReference>
<organism evidence="4 5">
    <name type="scientific">Symbiobacterium terraclitae</name>
    <dbReference type="NCBI Taxonomy" id="557451"/>
    <lineage>
        <taxon>Bacteria</taxon>
        <taxon>Bacillati</taxon>
        <taxon>Bacillota</taxon>
        <taxon>Clostridia</taxon>
        <taxon>Eubacteriales</taxon>
        <taxon>Symbiobacteriaceae</taxon>
        <taxon>Symbiobacterium</taxon>
    </lineage>
</organism>
<comment type="caution">
    <text evidence="4">The sequence shown here is derived from an EMBL/GenBank/DDBJ whole genome shotgun (WGS) entry which is preliminary data.</text>
</comment>
<protein>
    <recommendedName>
        <fullName evidence="2">Anti-sigma-W factor RsiW</fullName>
    </recommendedName>
</protein>
<dbReference type="Pfam" id="PF13490">
    <property type="entry name" value="zf-HC2"/>
    <property type="match status" value="1"/>
</dbReference>
<dbReference type="Proteomes" id="UP001519289">
    <property type="component" value="Unassembled WGS sequence"/>
</dbReference>
<gene>
    <name evidence="4" type="ORF">J2Z79_000336</name>
</gene>
<evidence type="ECO:0000313" key="4">
    <source>
        <dbReference type="EMBL" id="MBP2016962.1"/>
    </source>
</evidence>
<dbReference type="EMBL" id="JAGGLG010000002">
    <property type="protein sequence ID" value="MBP2016962.1"/>
    <property type="molecule type" value="Genomic_DNA"/>
</dbReference>
<accession>A0ABS4JN62</accession>
<name>A0ABS4JN62_9FIRM</name>
<feature type="domain" description="Putative zinc-finger" evidence="3">
    <location>
        <begin position="7"/>
        <end position="36"/>
    </location>
</feature>
<sequence length="138" mass="15077">MMRCDDELVQLYVDGALHPAEAALVEAHLESCAACRRRAGTYKSLYWDLSRLDRLAPAPTTDPDALAEQLLAEYRRHQPTRAAGARSWDLSTLWLTANPAVTRPARTLGSLGQAGVEGLLRAGGRTLRALLRRRKGGG</sequence>
<evidence type="ECO:0000256" key="1">
    <source>
        <dbReference type="ARBA" id="ARBA00024353"/>
    </source>
</evidence>
<evidence type="ECO:0000256" key="2">
    <source>
        <dbReference type="ARBA" id="ARBA00024438"/>
    </source>
</evidence>
<dbReference type="RefSeq" id="WP_209465118.1">
    <property type="nucleotide sequence ID" value="NZ_JAGGLG010000002.1"/>
</dbReference>
<proteinExistence type="inferred from homology"/>
<comment type="similarity">
    <text evidence="1">Belongs to the zinc-associated anti-sigma factor (ZAS) superfamily. Anti-sigma-W factor family.</text>
</comment>
<dbReference type="InterPro" id="IPR027383">
    <property type="entry name" value="Znf_put"/>
</dbReference>